<evidence type="ECO:0000313" key="2">
    <source>
        <dbReference type="Proteomes" id="UP000321080"/>
    </source>
</evidence>
<reference evidence="1 2" key="1">
    <citation type="submission" date="2019-08" db="EMBL/GenBank/DDBJ databases">
        <title>Seonamhaeicola sediminis sp. nov., isolated from marine sediment.</title>
        <authorList>
            <person name="Cao W.R."/>
        </authorList>
    </citation>
    <scope>NUCLEOTIDE SEQUENCE [LARGE SCALE GENOMIC DNA]</scope>
    <source>
        <strain evidence="1 2">1505</strain>
    </source>
</reference>
<dbReference type="Proteomes" id="UP000321080">
    <property type="component" value="Unassembled WGS sequence"/>
</dbReference>
<organism evidence="1 2">
    <name type="scientific">Seonamhaeicola maritimus</name>
    <dbReference type="NCBI Taxonomy" id="2591822"/>
    <lineage>
        <taxon>Bacteria</taxon>
        <taxon>Pseudomonadati</taxon>
        <taxon>Bacteroidota</taxon>
        <taxon>Flavobacteriia</taxon>
        <taxon>Flavobacteriales</taxon>
        <taxon>Flavobacteriaceae</taxon>
    </lineage>
</organism>
<gene>
    <name evidence="1" type="ORF">FUA22_10410</name>
</gene>
<protein>
    <recommendedName>
        <fullName evidence="3">Nuclear transport factor 2 family protein</fullName>
    </recommendedName>
</protein>
<sequence length="175" mass="20528">MRTLFLIGIITVFTFSCKNNDQKTEALDTEQIENELKASIESRFFAWQKNNYETYVAGYHVDWKRWGMREDVLNTYSDMRGFWDYMKANEESQEMEINLIDYDLMGDGNVALVHYTATETFKWIGPDNQRGWKTGDIYKGILRWSDVMVKEDGKWLCIGGHRDLSQPAAKLIKLN</sequence>
<keyword evidence="2" id="KW-1185">Reference proteome</keyword>
<dbReference type="PROSITE" id="PS51257">
    <property type="entry name" value="PROKAR_LIPOPROTEIN"/>
    <property type="match status" value="1"/>
</dbReference>
<accession>A0A5C7GHE1</accession>
<evidence type="ECO:0000313" key="1">
    <source>
        <dbReference type="EMBL" id="TXG36974.1"/>
    </source>
</evidence>
<dbReference type="SUPFAM" id="SSF54427">
    <property type="entry name" value="NTF2-like"/>
    <property type="match status" value="1"/>
</dbReference>
<proteinExistence type="predicted"/>
<comment type="caution">
    <text evidence="1">The sequence shown here is derived from an EMBL/GenBank/DDBJ whole genome shotgun (WGS) entry which is preliminary data.</text>
</comment>
<evidence type="ECO:0008006" key="3">
    <source>
        <dbReference type="Google" id="ProtNLM"/>
    </source>
</evidence>
<dbReference type="InterPro" id="IPR032710">
    <property type="entry name" value="NTF2-like_dom_sf"/>
</dbReference>
<name>A0A5C7GHE1_9FLAO</name>
<dbReference type="Gene3D" id="3.10.450.50">
    <property type="match status" value="1"/>
</dbReference>
<dbReference type="OrthoDB" id="1447958at2"/>
<dbReference type="RefSeq" id="WP_147768043.1">
    <property type="nucleotide sequence ID" value="NZ_VRKQ01000010.1"/>
</dbReference>
<dbReference type="EMBL" id="VRKQ01000010">
    <property type="protein sequence ID" value="TXG36974.1"/>
    <property type="molecule type" value="Genomic_DNA"/>
</dbReference>
<dbReference type="AlphaFoldDB" id="A0A5C7GHE1"/>